<sequence>MDLSSVPKTKQLMASSSAMDFFRVFKHVITVCRLRGVFLYTSKNCDISPGSNVSIGVTNSILVALMPEVSLLHLKLNMFLKKIHQYLEPGPYFFGCEFHTLANPMLDFSERKYTREKISHNSLGGVKKEELEDH</sequence>
<accession>A0ABY7FFH9</accession>
<reference evidence="1" key="1">
    <citation type="submission" date="2022-11" db="EMBL/GenBank/DDBJ databases">
        <title>Centuries of genome instability and evolution in soft-shell clam transmissible cancer (bioRxiv).</title>
        <authorList>
            <person name="Hart S.F.M."/>
            <person name="Yonemitsu M.A."/>
            <person name="Giersch R.M."/>
            <person name="Beal B.F."/>
            <person name="Arriagada G."/>
            <person name="Davis B.W."/>
            <person name="Ostrander E.A."/>
            <person name="Goff S.P."/>
            <person name="Metzger M.J."/>
        </authorList>
    </citation>
    <scope>NUCLEOTIDE SEQUENCE</scope>
    <source>
        <strain evidence="1">MELC-2E11</strain>
        <tissue evidence="1">Siphon/mantle</tissue>
    </source>
</reference>
<keyword evidence="2" id="KW-1185">Reference proteome</keyword>
<evidence type="ECO:0000313" key="1">
    <source>
        <dbReference type="EMBL" id="WAR19478.1"/>
    </source>
</evidence>
<gene>
    <name evidence="1" type="ORF">MAR_001316</name>
</gene>
<name>A0ABY7FFH9_MYAAR</name>
<dbReference type="Proteomes" id="UP001164746">
    <property type="component" value="Chromosome 11"/>
</dbReference>
<organism evidence="1 2">
    <name type="scientific">Mya arenaria</name>
    <name type="common">Soft-shell clam</name>
    <dbReference type="NCBI Taxonomy" id="6604"/>
    <lineage>
        <taxon>Eukaryota</taxon>
        <taxon>Metazoa</taxon>
        <taxon>Spiralia</taxon>
        <taxon>Lophotrochozoa</taxon>
        <taxon>Mollusca</taxon>
        <taxon>Bivalvia</taxon>
        <taxon>Autobranchia</taxon>
        <taxon>Heteroconchia</taxon>
        <taxon>Euheterodonta</taxon>
        <taxon>Imparidentia</taxon>
        <taxon>Neoheterodontei</taxon>
        <taxon>Myida</taxon>
        <taxon>Myoidea</taxon>
        <taxon>Myidae</taxon>
        <taxon>Mya</taxon>
    </lineage>
</organism>
<dbReference type="EMBL" id="CP111022">
    <property type="protein sequence ID" value="WAR19478.1"/>
    <property type="molecule type" value="Genomic_DNA"/>
</dbReference>
<evidence type="ECO:0000313" key="2">
    <source>
        <dbReference type="Proteomes" id="UP001164746"/>
    </source>
</evidence>
<protein>
    <submittedName>
        <fullName evidence="1">Uncharacterized protein</fullName>
    </submittedName>
</protein>
<proteinExistence type="predicted"/>